<comment type="caution">
    <text evidence="1">The sequence shown here is derived from an EMBL/GenBank/DDBJ whole genome shotgun (WGS) entry which is preliminary data.</text>
</comment>
<evidence type="ECO:0000313" key="2">
    <source>
        <dbReference type="Proteomes" id="UP000193144"/>
    </source>
</evidence>
<protein>
    <submittedName>
        <fullName evidence="1">Uncharacterized protein</fullName>
    </submittedName>
</protein>
<dbReference type="EMBL" id="MCFA01000031">
    <property type="protein sequence ID" value="ORY14685.1"/>
    <property type="molecule type" value="Genomic_DNA"/>
</dbReference>
<accession>A0A1Y1ZY26</accession>
<keyword evidence="2" id="KW-1185">Reference proteome</keyword>
<dbReference type="Proteomes" id="UP000193144">
    <property type="component" value="Unassembled WGS sequence"/>
</dbReference>
<proteinExistence type="predicted"/>
<name>A0A1Y1ZY26_9PLEO</name>
<dbReference type="AlphaFoldDB" id="A0A1Y1ZY26"/>
<evidence type="ECO:0000313" key="1">
    <source>
        <dbReference type="EMBL" id="ORY14685.1"/>
    </source>
</evidence>
<organism evidence="1 2">
    <name type="scientific">Clohesyomyces aquaticus</name>
    <dbReference type="NCBI Taxonomy" id="1231657"/>
    <lineage>
        <taxon>Eukaryota</taxon>
        <taxon>Fungi</taxon>
        <taxon>Dikarya</taxon>
        <taxon>Ascomycota</taxon>
        <taxon>Pezizomycotina</taxon>
        <taxon>Dothideomycetes</taxon>
        <taxon>Pleosporomycetidae</taxon>
        <taxon>Pleosporales</taxon>
        <taxon>Lindgomycetaceae</taxon>
        <taxon>Clohesyomyces</taxon>
    </lineage>
</organism>
<sequence length="185" mass="19866">MATLWSELYLLATGALYRLKDGIILLGGRRHCPARRRYHGVSRRQSTAVDGYLAVIYTACHAATAPQALVGVNLRRLTAVDGYLAVIYGLPRRCSTAGVNLRRLTAVDGYLAVIYGLPRRCSTAGVNLRRLTAVDGCLAVIYTACHAGTAPQALVGVNLRRLTAIDGYLAVIYGLPRSYGTASVT</sequence>
<gene>
    <name evidence="1" type="ORF">BCR34DRAFT_585649</name>
</gene>
<reference evidence="1 2" key="1">
    <citation type="submission" date="2016-07" db="EMBL/GenBank/DDBJ databases">
        <title>Pervasive Adenine N6-methylation of Active Genes in Fungi.</title>
        <authorList>
            <consortium name="DOE Joint Genome Institute"/>
            <person name="Mondo S.J."/>
            <person name="Dannebaum R.O."/>
            <person name="Kuo R.C."/>
            <person name="Labutti K."/>
            <person name="Haridas S."/>
            <person name="Kuo A."/>
            <person name="Salamov A."/>
            <person name="Ahrendt S.R."/>
            <person name="Lipzen A."/>
            <person name="Sullivan W."/>
            <person name="Andreopoulos W.B."/>
            <person name="Clum A."/>
            <person name="Lindquist E."/>
            <person name="Daum C."/>
            <person name="Ramamoorthy G.K."/>
            <person name="Gryganskyi A."/>
            <person name="Culley D."/>
            <person name="Magnuson J.K."/>
            <person name="James T.Y."/>
            <person name="O'Malley M.A."/>
            <person name="Stajich J.E."/>
            <person name="Spatafora J.W."/>
            <person name="Visel A."/>
            <person name="Grigoriev I.V."/>
        </authorList>
    </citation>
    <scope>NUCLEOTIDE SEQUENCE [LARGE SCALE GENOMIC DNA]</scope>
    <source>
        <strain evidence="1 2">CBS 115471</strain>
    </source>
</reference>